<evidence type="ECO:0000259" key="2">
    <source>
        <dbReference type="Pfam" id="PF13529"/>
    </source>
</evidence>
<keyword evidence="1" id="KW-0732">Signal</keyword>
<dbReference type="Pfam" id="PF13529">
    <property type="entry name" value="Peptidase_C39_2"/>
    <property type="match status" value="1"/>
</dbReference>
<dbReference type="PROSITE" id="PS51257">
    <property type="entry name" value="PROKAR_LIPOPROTEIN"/>
    <property type="match status" value="1"/>
</dbReference>
<gene>
    <name evidence="3" type="ORF">IAC13_07780</name>
</gene>
<evidence type="ECO:0000256" key="1">
    <source>
        <dbReference type="SAM" id="SignalP"/>
    </source>
</evidence>
<proteinExistence type="predicted"/>
<reference evidence="3" key="2">
    <citation type="journal article" date="2021" name="PeerJ">
        <title>Extensive microbial diversity within the chicken gut microbiome revealed by metagenomics and culture.</title>
        <authorList>
            <person name="Gilroy R."/>
            <person name="Ravi A."/>
            <person name="Getino M."/>
            <person name="Pursley I."/>
            <person name="Horton D.L."/>
            <person name="Alikhan N.F."/>
            <person name="Baker D."/>
            <person name="Gharbi K."/>
            <person name="Hall N."/>
            <person name="Watson M."/>
            <person name="Adriaenssens E.M."/>
            <person name="Foster-Nyarko E."/>
            <person name="Jarju S."/>
            <person name="Secka A."/>
            <person name="Antonio M."/>
            <person name="Oren A."/>
            <person name="Chaudhuri R.R."/>
            <person name="La Ragione R."/>
            <person name="Hildebrand F."/>
            <person name="Pallen M.J."/>
        </authorList>
    </citation>
    <scope>NUCLEOTIDE SEQUENCE</scope>
    <source>
        <strain evidence="3">E3-2379</strain>
    </source>
</reference>
<protein>
    <submittedName>
        <fullName evidence="3">C39 family peptidase</fullName>
    </submittedName>
</protein>
<dbReference type="AlphaFoldDB" id="A0A9D9I0K8"/>
<dbReference type="Gene3D" id="3.90.70.10">
    <property type="entry name" value="Cysteine proteinases"/>
    <property type="match status" value="1"/>
</dbReference>
<evidence type="ECO:0000313" key="4">
    <source>
        <dbReference type="Proteomes" id="UP000823618"/>
    </source>
</evidence>
<accession>A0A9D9I0K8</accession>
<feature type="signal peptide" evidence="1">
    <location>
        <begin position="1"/>
        <end position="25"/>
    </location>
</feature>
<evidence type="ECO:0000313" key="3">
    <source>
        <dbReference type="EMBL" id="MBO8463814.1"/>
    </source>
</evidence>
<dbReference type="InterPro" id="IPR039564">
    <property type="entry name" value="Peptidase_C39-like"/>
</dbReference>
<reference evidence="3" key="1">
    <citation type="submission" date="2020-10" db="EMBL/GenBank/DDBJ databases">
        <authorList>
            <person name="Gilroy R."/>
        </authorList>
    </citation>
    <scope>NUCLEOTIDE SEQUENCE</scope>
    <source>
        <strain evidence="3">E3-2379</strain>
    </source>
</reference>
<sequence>MKKYFLSVLFIFCFLLTSCSPKVEQKDTTNTTTKETNFSSKNTESKHQIYAAILNSKLGPITYYNQNDIRWYDYLYGKKDPLSIYGCGPTVVACLVSSFIDPSMTPDKVADWAYKKGYWASKEGSYHSLMSSGLSSYGFQVRGISSPSKEEILSSLNSGHILVALMGKGHFTSEGHFILILDVTKDGGLLIADVNSYENTKKPWKIETIVKELKKNATANGPLWEVSLPEKKSSSK</sequence>
<name>A0A9D9I0K8_9FIRM</name>
<feature type="domain" description="Peptidase C39-like" evidence="2">
    <location>
        <begin position="61"/>
        <end position="193"/>
    </location>
</feature>
<feature type="chain" id="PRO_5039547195" evidence="1">
    <location>
        <begin position="26"/>
        <end position="236"/>
    </location>
</feature>
<comment type="caution">
    <text evidence="3">The sequence shown here is derived from an EMBL/GenBank/DDBJ whole genome shotgun (WGS) entry which is preliminary data.</text>
</comment>
<dbReference type="EMBL" id="JADIML010000215">
    <property type="protein sequence ID" value="MBO8463814.1"/>
    <property type="molecule type" value="Genomic_DNA"/>
</dbReference>
<organism evidence="3 4">
    <name type="scientific">Candidatus Scybalomonas excrementavium</name>
    <dbReference type="NCBI Taxonomy" id="2840943"/>
    <lineage>
        <taxon>Bacteria</taxon>
        <taxon>Bacillati</taxon>
        <taxon>Bacillota</taxon>
        <taxon>Clostridia</taxon>
        <taxon>Lachnospirales</taxon>
        <taxon>Lachnospiraceae</taxon>
        <taxon>Lachnospiraceae incertae sedis</taxon>
        <taxon>Candidatus Scybalomonas</taxon>
    </lineage>
</organism>
<dbReference type="Proteomes" id="UP000823618">
    <property type="component" value="Unassembled WGS sequence"/>
</dbReference>